<reference evidence="4" key="1">
    <citation type="journal article" date="2014" name="Int. J. Syst. Evol. Microbiol.">
        <title>Complete genome sequence of Corynebacterium casei LMG S-19264T (=DSM 44701T), isolated from a smear-ripened cheese.</title>
        <authorList>
            <consortium name="US DOE Joint Genome Institute (JGI-PGF)"/>
            <person name="Walter F."/>
            <person name="Albersmeier A."/>
            <person name="Kalinowski J."/>
            <person name="Ruckert C."/>
        </authorList>
    </citation>
    <scope>NUCLEOTIDE SEQUENCE</scope>
    <source>
        <strain evidence="4">CGMCC 1.15371</strain>
    </source>
</reference>
<proteinExistence type="inferred from homology"/>
<dbReference type="AlphaFoldDB" id="A0A8J2VSJ9"/>
<evidence type="ECO:0000313" key="4">
    <source>
        <dbReference type="EMBL" id="GGE40275.1"/>
    </source>
</evidence>
<evidence type="ECO:0000256" key="1">
    <source>
        <dbReference type="ARBA" id="ARBA00005278"/>
    </source>
</evidence>
<keyword evidence="3" id="KW-0812">Transmembrane</keyword>
<dbReference type="Pfam" id="PF03323">
    <property type="entry name" value="GerA"/>
    <property type="match status" value="1"/>
</dbReference>
<dbReference type="GO" id="GO:0009847">
    <property type="term" value="P:spore germination"/>
    <property type="evidence" value="ECO:0007669"/>
    <property type="project" value="InterPro"/>
</dbReference>
<name>A0A8J2VSJ9_9BACL</name>
<dbReference type="InterPro" id="IPR004995">
    <property type="entry name" value="Spore_Ger"/>
</dbReference>
<dbReference type="GO" id="GO:0016020">
    <property type="term" value="C:membrane"/>
    <property type="evidence" value="ECO:0007669"/>
    <property type="project" value="InterPro"/>
</dbReference>
<feature type="transmembrane region" description="Helical" evidence="3">
    <location>
        <begin position="309"/>
        <end position="328"/>
    </location>
</feature>
<feature type="transmembrane region" description="Helical" evidence="3">
    <location>
        <begin position="431"/>
        <end position="457"/>
    </location>
</feature>
<comment type="similarity">
    <text evidence="1">Belongs to the GerABKA family.</text>
</comment>
<gene>
    <name evidence="4" type="ORF">GCM10011391_18820</name>
</gene>
<keyword evidence="5" id="KW-1185">Reference proteome</keyword>
<dbReference type="RefSeq" id="WP_188692672.1">
    <property type="nucleotide sequence ID" value="NZ_BMIR01000007.1"/>
</dbReference>
<organism evidence="4 5">
    <name type="scientific">Pullulanibacillus camelliae</name>
    <dbReference type="NCBI Taxonomy" id="1707096"/>
    <lineage>
        <taxon>Bacteria</taxon>
        <taxon>Bacillati</taxon>
        <taxon>Bacillota</taxon>
        <taxon>Bacilli</taxon>
        <taxon>Bacillales</taxon>
        <taxon>Sporolactobacillaceae</taxon>
        <taxon>Pullulanibacillus</taxon>
    </lineage>
</organism>
<accession>A0A8J2VSJ9</accession>
<comment type="caution">
    <text evidence="4">The sequence shown here is derived from an EMBL/GenBank/DDBJ whole genome shotgun (WGS) entry which is preliminary data.</text>
</comment>
<dbReference type="InterPro" id="IPR050768">
    <property type="entry name" value="UPF0353/GerABKA_families"/>
</dbReference>
<evidence type="ECO:0000313" key="5">
    <source>
        <dbReference type="Proteomes" id="UP000628775"/>
    </source>
</evidence>
<feature type="transmembrane region" description="Helical" evidence="3">
    <location>
        <begin position="400"/>
        <end position="419"/>
    </location>
</feature>
<dbReference type="PANTHER" id="PTHR22550:SF5">
    <property type="entry name" value="LEUCINE ZIPPER PROTEIN 4"/>
    <property type="match status" value="1"/>
</dbReference>
<evidence type="ECO:0000256" key="2">
    <source>
        <dbReference type="ARBA" id="ARBA00023136"/>
    </source>
</evidence>
<dbReference type="PANTHER" id="PTHR22550">
    <property type="entry name" value="SPORE GERMINATION PROTEIN"/>
    <property type="match status" value="1"/>
</dbReference>
<reference evidence="4" key="2">
    <citation type="submission" date="2020-09" db="EMBL/GenBank/DDBJ databases">
        <authorList>
            <person name="Sun Q."/>
            <person name="Zhou Y."/>
        </authorList>
    </citation>
    <scope>NUCLEOTIDE SEQUENCE</scope>
    <source>
        <strain evidence="4">CGMCC 1.15371</strain>
    </source>
</reference>
<dbReference type="EMBL" id="BMIR01000007">
    <property type="protein sequence ID" value="GGE40275.1"/>
    <property type="molecule type" value="Genomic_DNA"/>
</dbReference>
<protein>
    <submittedName>
        <fullName evidence="4">Spore germination protein</fullName>
    </submittedName>
</protein>
<keyword evidence="2 3" id="KW-0472">Membrane</keyword>
<sequence>MKLFQKRKDKAKSQKVLQDKKHAIQKVYHQLHNNEEWLHRSLDNCQDIIIKRIDIENWPILIAYCEGMVDVKLLNISILPHLRNLVHRVTLKDKQAEHEQEWITFPSNTLDDLNQVVSSLFDGELLVFIDQFAQAYSFNISEHPKRQPEETNTELSIRGARDGFIEELSVNTALVRKRLRTPSMVYEKLKIGSRGETDIGLIYIKDIIKPEIVSNLKQRLNSISIDTVGSSAELEGLLQNKRLSLFPIFGYTGRPDFVVDAVLRGRFALLVDGSPTAIIGPANLSFLLKSTEDKENNALLTSIERLIRLLALAISVLLPGFFIALSTFHPDQLPLPLLSTIVMSRKGVPMPTPIEAILMLLLFEIFSEAGKRLPNAIGQTLGVVGGLVIGDAAISGGFTSPTMLVVIALTIVSSFTITNQSLQGVVKFLRLFTVVWASFLGIYGFLLSFFIILTYLANLRPFGIPYLAPASPFNGKDLAKSLLRPMMLKNKERPNLLQPTDPDRTSDEK</sequence>
<dbReference type="PIRSF" id="PIRSF005690">
    <property type="entry name" value="GerBA"/>
    <property type="match status" value="1"/>
</dbReference>
<evidence type="ECO:0000256" key="3">
    <source>
        <dbReference type="SAM" id="Phobius"/>
    </source>
</evidence>
<keyword evidence="3" id="KW-1133">Transmembrane helix</keyword>
<dbReference type="Proteomes" id="UP000628775">
    <property type="component" value="Unassembled WGS sequence"/>
</dbReference>